<evidence type="ECO:0000256" key="1">
    <source>
        <dbReference type="ARBA" id="ARBA00001933"/>
    </source>
</evidence>
<reference evidence="7" key="1">
    <citation type="journal article" date="2014" name="Int. J. Syst. Evol. Microbiol.">
        <title>Complete genome sequence of Corynebacterium casei LMG S-19264T (=DSM 44701T), isolated from a smear-ripened cheese.</title>
        <authorList>
            <consortium name="US DOE Joint Genome Institute (JGI-PGF)"/>
            <person name="Walter F."/>
            <person name="Albersmeier A."/>
            <person name="Kalinowski J."/>
            <person name="Ruckert C."/>
        </authorList>
    </citation>
    <scope>NUCLEOTIDE SEQUENCE</scope>
    <source>
        <strain evidence="7">CGMCC 1.12506</strain>
    </source>
</reference>
<dbReference type="Gene3D" id="3.90.1150.10">
    <property type="entry name" value="Aspartate Aminotransferase, domain 1"/>
    <property type="match status" value="1"/>
</dbReference>
<dbReference type="Gene3D" id="3.40.640.10">
    <property type="entry name" value="Type I PLP-dependent aspartate aminotransferase-like (Major domain)"/>
    <property type="match status" value="1"/>
</dbReference>
<dbReference type="InterPro" id="IPR015421">
    <property type="entry name" value="PyrdxlP-dep_Trfase_major"/>
</dbReference>
<dbReference type="InterPro" id="IPR004839">
    <property type="entry name" value="Aminotransferase_I/II_large"/>
</dbReference>
<comment type="cofactor">
    <cofactor evidence="1 5">
        <name>pyridoxal 5'-phosphate</name>
        <dbReference type="ChEBI" id="CHEBI:597326"/>
    </cofactor>
</comment>
<reference evidence="7" key="2">
    <citation type="submission" date="2020-09" db="EMBL/GenBank/DDBJ databases">
        <authorList>
            <person name="Sun Q."/>
            <person name="Zhou Y."/>
        </authorList>
    </citation>
    <scope>NUCLEOTIDE SEQUENCE</scope>
    <source>
        <strain evidence="7">CGMCC 1.12506</strain>
    </source>
</reference>
<evidence type="ECO:0000259" key="6">
    <source>
        <dbReference type="Pfam" id="PF00155"/>
    </source>
</evidence>
<dbReference type="SUPFAM" id="SSF53383">
    <property type="entry name" value="PLP-dependent transferases"/>
    <property type="match status" value="1"/>
</dbReference>
<dbReference type="PROSITE" id="PS00599">
    <property type="entry name" value="AA_TRANSFER_CLASS_2"/>
    <property type="match status" value="1"/>
</dbReference>
<dbReference type="GO" id="GO:0016740">
    <property type="term" value="F:transferase activity"/>
    <property type="evidence" value="ECO:0007669"/>
    <property type="project" value="UniProtKB-KW"/>
</dbReference>
<dbReference type="PANTHER" id="PTHR13693">
    <property type="entry name" value="CLASS II AMINOTRANSFERASE/8-AMINO-7-OXONONANOATE SYNTHASE"/>
    <property type="match status" value="1"/>
</dbReference>
<evidence type="ECO:0000256" key="5">
    <source>
        <dbReference type="RuleBase" id="RU003693"/>
    </source>
</evidence>
<evidence type="ECO:0000256" key="2">
    <source>
        <dbReference type="ARBA" id="ARBA00005189"/>
    </source>
</evidence>
<evidence type="ECO:0000256" key="3">
    <source>
        <dbReference type="ARBA" id="ARBA00022679"/>
    </source>
</evidence>
<name>A0A916Y318_9FLAO</name>
<keyword evidence="4 5" id="KW-0663">Pyridoxal phosphate</keyword>
<dbReference type="InterPro" id="IPR015422">
    <property type="entry name" value="PyrdxlP-dep_Trfase_small"/>
</dbReference>
<evidence type="ECO:0000313" key="7">
    <source>
        <dbReference type="EMBL" id="GGD27301.1"/>
    </source>
</evidence>
<gene>
    <name evidence="7" type="ORF">GCM10011343_16960</name>
</gene>
<sequence>MYERNEEILIFATFFNAQKVMVKDLFERIQNNKGPLGKWASQAEGYFVFPKLEGELGPHMQFQGKAILNWSLNDYLGLANHPEVRQADIDAATQYGAAYPMGARMMSGHTDAHEQLENELAAFVMKESAYLLNFGYQGIMSTIDALVTKNDIIVYDVDAHACIIDGVRLHMGKRFTYRHNDLESMEKNLQRATKMAEETGGGILFITEGVFGMRGQQGKLKEIVAMKEKYNFRLLVDDAHGFGTLGKTGAGAGEEQGCQDGIDVYFSTFAKSMASIGAFIAADKDIIDYLKYNLRSQMFAKALPMIQTVGALKRLELLRNHPELKDKLWENVNALQSGLRARNFNIGDTNTCVTPVYLEGSVPEAMVMVNDLRENYGIFLSIVIYPVIPKGIILLRMIPTSSHTMEDINRTLTAFEAIREKLVNGTYKKIADATTVDVS</sequence>
<evidence type="ECO:0000256" key="4">
    <source>
        <dbReference type="ARBA" id="ARBA00022898"/>
    </source>
</evidence>
<dbReference type="InterPro" id="IPR050087">
    <property type="entry name" value="AON_synthase_class-II"/>
</dbReference>
<organism evidence="7 8">
    <name type="scientific">Flavobacterium orientale</name>
    <dbReference type="NCBI Taxonomy" id="1756020"/>
    <lineage>
        <taxon>Bacteria</taxon>
        <taxon>Pseudomonadati</taxon>
        <taxon>Bacteroidota</taxon>
        <taxon>Flavobacteriia</taxon>
        <taxon>Flavobacteriales</taxon>
        <taxon>Flavobacteriaceae</taxon>
        <taxon>Flavobacterium</taxon>
    </lineage>
</organism>
<evidence type="ECO:0000313" key="8">
    <source>
        <dbReference type="Proteomes" id="UP000625735"/>
    </source>
</evidence>
<accession>A0A916Y318</accession>
<dbReference type="EMBL" id="BMFG01000006">
    <property type="protein sequence ID" value="GGD27301.1"/>
    <property type="molecule type" value="Genomic_DNA"/>
</dbReference>
<comment type="pathway">
    <text evidence="2">Lipid metabolism.</text>
</comment>
<dbReference type="AlphaFoldDB" id="A0A916Y318"/>
<proteinExistence type="inferred from homology"/>
<dbReference type="InterPro" id="IPR015424">
    <property type="entry name" value="PyrdxlP-dep_Trfase"/>
</dbReference>
<protein>
    <submittedName>
        <fullName evidence="7">8-amino-7-oxononanoate synthase</fullName>
    </submittedName>
</protein>
<dbReference type="Pfam" id="PF00155">
    <property type="entry name" value="Aminotran_1_2"/>
    <property type="match status" value="1"/>
</dbReference>
<comment type="caution">
    <text evidence="7">The sequence shown here is derived from an EMBL/GenBank/DDBJ whole genome shotgun (WGS) entry which is preliminary data.</text>
</comment>
<feature type="domain" description="Aminotransferase class I/classII large" evidence="6">
    <location>
        <begin position="67"/>
        <end position="414"/>
    </location>
</feature>
<comment type="similarity">
    <text evidence="5">Belongs to the class-II pyridoxal-phosphate-dependent aminotransferase family.</text>
</comment>
<dbReference type="GO" id="GO:0030170">
    <property type="term" value="F:pyridoxal phosphate binding"/>
    <property type="evidence" value="ECO:0007669"/>
    <property type="project" value="InterPro"/>
</dbReference>
<keyword evidence="3" id="KW-0808">Transferase</keyword>
<dbReference type="InterPro" id="IPR001917">
    <property type="entry name" value="Aminotrans_II_pyridoxalP_BS"/>
</dbReference>
<keyword evidence="8" id="KW-1185">Reference proteome</keyword>
<dbReference type="Proteomes" id="UP000625735">
    <property type="component" value="Unassembled WGS sequence"/>
</dbReference>